<dbReference type="PANTHER" id="PTHR45977">
    <property type="entry name" value="TARGET OF ERK KINASE MPK-1"/>
    <property type="match status" value="1"/>
</dbReference>
<comment type="caution">
    <text evidence="14">The sequence shown here is derived from an EMBL/GenBank/DDBJ whole genome shotgun (WGS) entry which is preliminary data.</text>
</comment>
<dbReference type="SUPFAM" id="SSF57850">
    <property type="entry name" value="RING/U-box"/>
    <property type="match status" value="1"/>
</dbReference>
<accession>A0AAN9LLR0</accession>
<dbReference type="GO" id="GO:0006511">
    <property type="term" value="P:ubiquitin-dependent protein catabolic process"/>
    <property type="evidence" value="ECO:0007669"/>
    <property type="project" value="TreeGrafter"/>
</dbReference>
<evidence type="ECO:0000256" key="10">
    <source>
        <dbReference type="ARBA" id="ARBA00022989"/>
    </source>
</evidence>
<keyword evidence="8" id="KW-0833">Ubl conjugation pathway</keyword>
<evidence type="ECO:0000256" key="2">
    <source>
        <dbReference type="ARBA" id="ARBA00004141"/>
    </source>
</evidence>
<evidence type="ECO:0000259" key="13">
    <source>
        <dbReference type="PROSITE" id="PS50089"/>
    </source>
</evidence>
<evidence type="ECO:0000256" key="3">
    <source>
        <dbReference type="ARBA" id="ARBA00012483"/>
    </source>
</evidence>
<keyword evidence="15" id="KW-1185">Reference proteome</keyword>
<reference evidence="14 15" key="1">
    <citation type="submission" date="2024-01" db="EMBL/GenBank/DDBJ databases">
        <title>The genomes of 5 underutilized Papilionoideae crops provide insights into root nodulation and disease resistanc.</title>
        <authorList>
            <person name="Jiang F."/>
        </authorList>
    </citation>
    <scope>NUCLEOTIDE SEQUENCE [LARGE SCALE GENOMIC DNA]</scope>
    <source>
        <strain evidence="14">LVBAO_FW01</strain>
        <tissue evidence="14">Leaves</tissue>
    </source>
</reference>
<evidence type="ECO:0000256" key="12">
    <source>
        <dbReference type="PROSITE-ProRule" id="PRU00175"/>
    </source>
</evidence>
<evidence type="ECO:0000256" key="4">
    <source>
        <dbReference type="ARBA" id="ARBA00022679"/>
    </source>
</evidence>
<dbReference type="EC" id="2.3.2.27" evidence="3"/>
<keyword evidence="5" id="KW-0812">Transmembrane</keyword>
<keyword evidence="4" id="KW-0808">Transferase</keyword>
<feature type="domain" description="RING-type" evidence="13">
    <location>
        <begin position="35"/>
        <end position="58"/>
    </location>
</feature>
<dbReference type="Proteomes" id="UP001367508">
    <property type="component" value="Unassembled WGS sequence"/>
</dbReference>
<evidence type="ECO:0000256" key="1">
    <source>
        <dbReference type="ARBA" id="ARBA00000900"/>
    </source>
</evidence>
<dbReference type="GO" id="GO:0061630">
    <property type="term" value="F:ubiquitin protein ligase activity"/>
    <property type="evidence" value="ECO:0007669"/>
    <property type="project" value="UniProtKB-EC"/>
</dbReference>
<keyword evidence="9" id="KW-0862">Zinc</keyword>
<dbReference type="AlphaFoldDB" id="A0AAN9LLR0"/>
<dbReference type="PANTHER" id="PTHR45977:SF19">
    <property type="entry name" value="RING-TYPE DOMAIN-CONTAINING PROTEIN"/>
    <property type="match status" value="1"/>
</dbReference>
<organism evidence="14 15">
    <name type="scientific">Canavalia gladiata</name>
    <name type="common">Sword bean</name>
    <name type="synonym">Dolichos gladiatus</name>
    <dbReference type="NCBI Taxonomy" id="3824"/>
    <lineage>
        <taxon>Eukaryota</taxon>
        <taxon>Viridiplantae</taxon>
        <taxon>Streptophyta</taxon>
        <taxon>Embryophyta</taxon>
        <taxon>Tracheophyta</taxon>
        <taxon>Spermatophyta</taxon>
        <taxon>Magnoliopsida</taxon>
        <taxon>eudicotyledons</taxon>
        <taxon>Gunneridae</taxon>
        <taxon>Pentapetalae</taxon>
        <taxon>rosids</taxon>
        <taxon>fabids</taxon>
        <taxon>Fabales</taxon>
        <taxon>Fabaceae</taxon>
        <taxon>Papilionoideae</taxon>
        <taxon>50 kb inversion clade</taxon>
        <taxon>NPAAA clade</taxon>
        <taxon>indigoferoid/millettioid clade</taxon>
        <taxon>Phaseoleae</taxon>
        <taxon>Canavalia</taxon>
    </lineage>
</organism>
<protein>
    <recommendedName>
        <fullName evidence="3">RING-type E3 ubiquitin transferase</fullName>
        <ecNumber evidence="3">2.3.2.27</ecNumber>
    </recommendedName>
</protein>
<keyword evidence="11" id="KW-0472">Membrane</keyword>
<evidence type="ECO:0000256" key="6">
    <source>
        <dbReference type="ARBA" id="ARBA00022723"/>
    </source>
</evidence>
<evidence type="ECO:0000313" key="15">
    <source>
        <dbReference type="Proteomes" id="UP001367508"/>
    </source>
</evidence>
<dbReference type="InterPro" id="IPR001841">
    <property type="entry name" value="Znf_RING"/>
</dbReference>
<evidence type="ECO:0000256" key="5">
    <source>
        <dbReference type="ARBA" id="ARBA00022692"/>
    </source>
</evidence>
<dbReference type="GO" id="GO:0016567">
    <property type="term" value="P:protein ubiquitination"/>
    <property type="evidence" value="ECO:0007669"/>
    <property type="project" value="TreeGrafter"/>
</dbReference>
<keyword evidence="7 12" id="KW-0863">Zinc-finger</keyword>
<dbReference type="InterPro" id="IPR013083">
    <property type="entry name" value="Znf_RING/FYVE/PHD"/>
</dbReference>
<name>A0AAN9LLR0_CANGL</name>
<evidence type="ECO:0000313" key="14">
    <source>
        <dbReference type="EMBL" id="KAK7336382.1"/>
    </source>
</evidence>
<dbReference type="Gene3D" id="3.30.40.10">
    <property type="entry name" value="Zinc/RING finger domain, C3HC4 (zinc finger)"/>
    <property type="match status" value="1"/>
</dbReference>
<comment type="subcellular location">
    <subcellularLocation>
        <location evidence="2">Membrane</location>
        <topology evidence="2">Multi-pass membrane protein</topology>
    </subcellularLocation>
</comment>
<keyword evidence="6" id="KW-0479">Metal-binding</keyword>
<comment type="catalytic activity">
    <reaction evidence="1">
        <text>S-ubiquitinyl-[E2 ubiquitin-conjugating enzyme]-L-cysteine + [acceptor protein]-L-lysine = [E2 ubiquitin-conjugating enzyme]-L-cysteine + N(6)-ubiquitinyl-[acceptor protein]-L-lysine.</text>
        <dbReference type="EC" id="2.3.2.27"/>
    </reaction>
</comment>
<evidence type="ECO:0000256" key="9">
    <source>
        <dbReference type="ARBA" id="ARBA00022833"/>
    </source>
</evidence>
<dbReference type="Pfam" id="PF13639">
    <property type="entry name" value="zf-RING_2"/>
    <property type="match status" value="1"/>
</dbReference>
<proteinExistence type="predicted"/>
<sequence length="68" mass="7830">MKEQLQTFLLHHCRTGNVVSACPYVDGPELYRLLCTHHFHSGCISRWLRTKATCPLCKFNILRGDTLV</sequence>
<dbReference type="GO" id="GO:0016020">
    <property type="term" value="C:membrane"/>
    <property type="evidence" value="ECO:0007669"/>
    <property type="project" value="UniProtKB-SubCell"/>
</dbReference>
<gene>
    <name evidence="14" type="ORF">VNO77_16922</name>
</gene>
<evidence type="ECO:0000256" key="8">
    <source>
        <dbReference type="ARBA" id="ARBA00022786"/>
    </source>
</evidence>
<dbReference type="GO" id="GO:0000325">
    <property type="term" value="C:plant-type vacuole"/>
    <property type="evidence" value="ECO:0007669"/>
    <property type="project" value="TreeGrafter"/>
</dbReference>
<evidence type="ECO:0000256" key="7">
    <source>
        <dbReference type="ARBA" id="ARBA00022771"/>
    </source>
</evidence>
<dbReference type="PROSITE" id="PS50089">
    <property type="entry name" value="ZF_RING_2"/>
    <property type="match status" value="1"/>
</dbReference>
<dbReference type="EMBL" id="JAYMYQ010000004">
    <property type="protein sequence ID" value="KAK7336382.1"/>
    <property type="molecule type" value="Genomic_DNA"/>
</dbReference>
<dbReference type="GO" id="GO:0008270">
    <property type="term" value="F:zinc ion binding"/>
    <property type="evidence" value="ECO:0007669"/>
    <property type="project" value="UniProtKB-KW"/>
</dbReference>
<evidence type="ECO:0000256" key="11">
    <source>
        <dbReference type="ARBA" id="ARBA00023136"/>
    </source>
</evidence>
<keyword evidence="10" id="KW-1133">Transmembrane helix</keyword>